<evidence type="ECO:0000313" key="2">
    <source>
        <dbReference type="EMBL" id="KAF2661093.1"/>
    </source>
</evidence>
<gene>
    <name evidence="2" type="ORF">K491DRAFT_711337</name>
</gene>
<feature type="compositionally biased region" description="Polar residues" evidence="1">
    <location>
        <begin position="10"/>
        <end position="24"/>
    </location>
</feature>
<dbReference type="Proteomes" id="UP000799324">
    <property type="component" value="Unassembled WGS sequence"/>
</dbReference>
<feature type="region of interest" description="Disordered" evidence="1">
    <location>
        <begin position="1"/>
        <end position="39"/>
    </location>
</feature>
<proteinExistence type="predicted"/>
<keyword evidence="3" id="KW-1185">Reference proteome</keyword>
<evidence type="ECO:0000313" key="3">
    <source>
        <dbReference type="Proteomes" id="UP000799324"/>
    </source>
</evidence>
<dbReference type="AlphaFoldDB" id="A0A6A6TQ65"/>
<dbReference type="EMBL" id="MU004296">
    <property type="protein sequence ID" value="KAF2661093.1"/>
    <property type="molecule type" value="Genomic_DNA"/>
</dbReference>
<protein>
    <submittedName>
        <fullName evidence="2">Uncharacterized protein</fullName>
    </submittedName>
</protein>
<feature type="compositionally biased region" description="Basic and acidic residues" evidence="1">
    <location>
        <begin position="25"/>
        <end position="39"/>
    </location>
</feature>
<evidence type="ECO:0000256" key="1">
    <source>
        <dbReference type="SAM" id="MobiDB-lite"/>
    </source>
</evidence>
<name>A0A6A6TQ65_9PLEO</name>
<reference evidence="2" key="1">
    <citation type="journal article" date="2020" name="Stud. Mycol.">
        <title>101 Dothideomycetes genomes: a test case for predicting lifestyles and emergence of pathogens.</title>
        <authorList>
            <person name="Haridas S."/>
            <person name="Albert R."/>
            <person name="Binder M."/>
            <person name="Bloem J."/>
            <person name="Labutti K."/>
            <person name="Salamov A."/>
            <person name="Andreopoulos B."/>
            <person name="Baker S."/>
            <person name="Barry K."/>
            <person name="Bills G."/>
            <person name="Bluhm B."/>
            <person name="Cannon C."/>
            <person name="Castanera R."/>
            <person name="Culley D."/>
            <person name="Daum C."/>
            <person name="Ezra D."/>
            <person name="Gonzalez J."/>
            <person name="Henrissat B."/>
            <person name="Kuo A."/>
            <person name="Liang C."/>
            <person name="Lipzen A."/>
            <person name="Lutzoni F."/>
            <person name="Magnuson J."/>
            <person name="Mondo S."/>
            <person name="Nolan M."/>
            <person name="Ohm R."/>
            <person name="Pangilinan J."/>
            <person name="Park H.-J."/>
            <person name="Ramirez L."/>
            <person name="Alfaro M."/>
            <person name="Sun H."/>
            <person name="Tritt A."/>
            <person name="Yoshinaga Y."/>
            <person name="Zwiers L.-H."/>
            <person name="Turgeon B."/>
            <person name="Goodwin S."/>
            <person name="Spatafora J."/>
            <person name="Crous P."/>
            <person name="Grigoriev I."/>
        </authorList>
    </citation>
    <scope>NUCLEOTIDE SEQUENCE</scope>
    <source>
        <strain evidence="2">CBS 122681</strain>
    </source>
</reference>
<sequence length="200" mass="22785">MASIVGVNDWTFSRTQDTSNTSSSESKDGSKDPEEVAKNEEVTLNTLEGEARDVYIRKMVIRSSKDHSIPVPQDVEKAIINELCWLRDGIQSEFMVLDWSEEQQQKLQRRGEEVLRYTKTMIALAEKYGLDNHMPSKTIAAVYMACETFSVAMMAEYTAVFLSVKPSPDGERSKGEEKYEEQMEKAAAVMKMLERYKDES</sequence>
<accession>A0A6A6TQ65</accession>
<organism evidence="2 3">
    <name type="scientific">Lophiostoma macrostomum CBS 122681</name>
    <dbReference type="NCBI Taxonomy" id="1314788"/>
    <lineage>
        <taxon>Eukaryota</taxon>
        <taxon>Fungi</taxon>
        <taxon>Dikarya</taxon>
        <taxon>Ascomycota</taxon>
        <taxon>Pezizomycotina</taxon>
        <taxon>Dothideomycetes</taxon>
        <taxon>Pleosporomycetidae</taxon>
        <taxon>Pleosporales</taxon>
        <taxon>Lophiostomataceae</taxon>
        <taxon>Lophiostoma</taxon>
    </lineage>
</organism>